<keyword evidence="2" id="KW-0732">Signal</keyword>
<name>A0ABZ0NKH3_CERBT</name>
<feature type="region of interest" description="Disordered" evidence="1">
    <location>
        <begin position="130"/>
        <end position="154"/>
    </location>
</feature>
<dbReference type="Proteomes" id="UP001302367">
    <property type="component" value="Chromosome 3"/>
</dbReference>
<evidence type="ECO:0000313" key="3">
    <source>
        <dbReference type="EMBL" id="WPA99988.1"/>
    </source>
</evidence>
<keyword evidence="4" id="KW-1185">Reference proteome</keyword>
<sequence length="315" mass="35694">MMASFLVQAYAYLVALGSCFDMTTSFWHVADLTSSKYTTQLPRKQSDISIPSTTHNNWSCFYPILGNRHSYEPERHQLESQNSVRNSNHQHGARPLAEKMFRRFHAYLKHVGIKVRGTVSCLFNVSSNRRGATPAALPPTKSEHRSGPEPCATAREPPKQILQASVQLHAYIPPHLRANWHTLPLLATPHNISRIVRDYHEASRKFAALLIKAAQGCWHKGRDGWWPIISTSDDYRIQPLSVYLQLARVVSQHNAAALTVQMKHAVTCEIRGRRAAHKYYGRRNDLTEEHPGGHEHCIKIVEQTKVILFGGQAED</sequence>
<feature type="chain" id="PRO_5046331063" evidence="2">
    <location>
        <begin position="26"/>
        <end position="315"/>
    </location>
</feature>
<dbReference type="GeneID" id="90644092"/>
<protein>
    <submittedName>
        <fullName evidence="3">Uncharacterized protein</fullName>
    </submittedName>
</protein>
<gene>
    <name evidence="3" type="ORF">RHO25_004608</name>
</gene>
<accession>A0ABZ0NKH3</accession>
<dbReference type="EMBL" id="CP134186">
    <property type="protein sequence ID" value="WPA99988.1"/>
    <property type="molecule type" value="Genomic_DNA"/>
</dbReference>
<proteinExistence type="predicted"/>
<evidence type="ECO:0000256" key="1">
    <source>
        <dbReference type="SAM" id="MobiDB-lite"/>
    </source>
</evidence>
<feature type="signal peptide" evidence="2">
    <location>
        <begin position="1"/>
        <end position="25"/>
    </location>
</feature>
<reference evidence="3 4" key="1">
    <citation type="submission" date="2023-09" db="EMBL/GenBank/DDBJ databases">
        <title>Complete-Gapless Cercospora beticola genome.</title>
        <authorList>
            <person name="Wyatt N.A."/>
            <person name="Spanner R.E."/>
            <person name="Bolton M.D."/>
        </authorList>
    </citation>
    <scope>NUCLEOTIDE SEQUENCE [LARGE SCALE GENOMIC DNA]</scope>
    <source>
        <strain evidence="3">Cb09-40</strain>
    </source>
</reference>
<organism evidence="3 4">
    <name type="scientific">Cercospora beticola</name>
    <name type="common">Sugarbeet leaf spot fungus</name>
    <dbReference type="NCBI Taxonomy" id="122368"/>
    <lineage>
        <taxon>Eukaryota</taxon>
        <taxon>Fungi</taxon>
        <taxon>Dikarya</taxon>
        <taxon>Ascomycota</taxon>
        <taxon>Pezizomycotina</taxon>
        <taxon>Dothideomycetes</taxon>
        <taxon>Dothideomycetidae</taxon>
        <taxon>Mycosphaerellales</taxon>
        <taxon>Mycosphaerellaceae</taxon>
        <taxon>Cercospora</taxon>
    </lineage>
</organism>
<evidence type="ECO:0000256" key="2">
    <source>
        <dbReference type="SAM" id="SignalP"/>
    </source>
</evidence>
<dbReference type="RefSeq" id="XP_065458643.1">
    <property type="nucleotide sequence ID" value="XM_065602571.1"/>
</dbReference>
<evidence type="ECO:0000313" key="4">
    <source>
        <dbReference type="Proteomes" id="UP001302367"/>
    </source>
</evidence>